<keyword evidence="3" id="KW-0342">GTP-binding</keyword>
<evidence type="ECO:0000313" key="6">
    <source>
        <dbReference type="EMBL" id="PWA16047.1"/>
    </source>
</evidence>
<dbReference type="PANTHER" id="PTHR10903">
    <property type="entry name" value="GTPASE, IMAP FAMILY MEMBER-RELATED"/>
    <property type="match status" value="1"/>
</dbReference>
<name>A0A315UWT6_GAMAF</name>
<dbReference type="InterPro" id="IPR006703">
    <property type="entry name" value="G_AIG1"/>
</dbReference>
<sequence length="298" mass="31745">GEKPDFRIVLLGKTGVGKSATGNTILGKKAFESKLSLSSVTSECKKEINSFDGQNLAVIDTPGVFDTHKSNEEVLKEIAKCICMAAPGPHVFLIVIKPTSFTAEEKETVEIIQKMFGEEAARYTMILFTHGDELKKGNIKIEKLLETSQPLIHIISQCSILEKFEDKYHVFDNNVEDPDQVVGLVEKINRMVQRNGGSFYTSKIFEGAERAKQEEMERLLRENPDMNPEDARRQAERDNSFISAVLGGAAGGVVGAVVGAVGGPIGVAVGGAAGGLVGAAAGAAVGAVVETVAALKAK</sequence>
<dbReference type="Pfam" id="PF04548">
    <property type="entry name" value="AIG1"/>
    <property type="match status" value="1"/>
</dbReference>
<gene>
    <name evidence="6" type="ORF">CCH79_00021082</name>
</gene>
<evidence type="ECO:0000256" key="4">
    <source>
        <dbReference type="SAM" id="Phobius"/>
    </source>
</evidence>
<organism evidence="6 7">
    <name type="scientific">Gambusia affinis</name>
    <name type="common">Western mosquitofish</name>
    <name type="synonym">Heterandria affinis</name>
    <dbReference type="NCBI Taxonomy" id="33528"/>
    <lineage>
        <taxon>Eukaryota</taxon>
        <taxon>Metazoa</taxon>
        <taxon>Chordata</taxon>
        <taxon>Craniata</taxon>
        <taxon>Vertebrata</taxon>
        <taxon>Euteleostomi</taxon>
        <taxon>Actinopterygii</taxon>
        <taxon>Neopterygii</taxon>
        <taxon>Teleostei</taxon>
        <taxon>Neoteleostei</taxon>
        <taxon>Acanthomorphata</taxon>
        <taxon>Ovalentaria</taxon>
        <taxon>Atherinomorphae</taxon>
        <taxon>Cyprinodontiformes</taxon>
        <taxon>Poeciliidae</taxon>
        <taxon>Poeciliinae</taxon>
        <taxon>Gambusia</taxon>
    </lineage>
</organism>
<comment type="similarity">
    <text evidence="1">Belongs to the TRAFAC class TrmE-Era-EngA-EngB-Septin-like GTPase superfamily. AIG1/Toc34/Toc159-like paraseptin GTPase family. IAN subfamily.</text>
</comment>
<dbReference type="InterPro" id="IPR027417">
    <property type="entry name" value="P-loop_NTPase"/>
</dbReference>
<reference evidence="6 7" key="1">
    <citation type="journal article" date="2018" name="G3 (Bethesda)">
        <title>A High-Quality Reference Genome for the Invasive Mosquitofish Gambusia affinis Using a Chicago Library.</title>
        <authorList>
            <person name="Hoffberg S.L."/>
            <person name="Troendle N.J."/>
            <person name="Glenn T.C."/>
            <person name="Mahmud O."/>
            <person name="Louha S."/>
            <person name="Chalopin D."/>
            <person name="Bennetzen J.L."/>
            <person name="Mauricio R."/>
        </authorList>
    </citation>
    <scope>NUCLEOTIDE SEQUENCE [LARGE SCALE GENOMIC DNA]</scope>
    <source>
        <strain evidence="6">NE01/NJP1002.9</strain>
        <tissue evidence="6">Muscle</tissue>
    </source>
</reference>
<dbReference type="InterPro" id="IPR045058">
    <property type="entry name" value="GIMA/IAN/Toc"/>
</dbReference>
<dbReference type="FunFam" id="3.40.50.300:FF:000366">
    <property type="entry name" value="GTPase, IMAP family member 2"/>
    <property type="match status" value="1"/>
</dbReference>
<keyword evidence="2" id="KW-0547">Nucleotide-binding</keyword>
<dbReference type="EMBL" id="NHOQ01002524">
    <property type="protein sequence ID" value="PWA16047.1"/>
    <property type="molecule type" value="Genomic_DNA"/>
</dbReference>
<comment type="caution">
    <text evidence="6">The sequence shown here is derived from an EMBL/GenBank/DDBJ whole genome shotgun (WGS) entry which is preliminary data.</text>
</comment>
<evidence type="ECO:0000256" key="3">
    <source>
        <dbReference type="ARBA" id="ARBA00023134"/>
    </source>
</evidence>
<feature type="non-terminal residue" evidence="6">
    <location>
        <position position="298"/>
    </location>
</feature>
<protein>
    <recommendedName>
        <fullName evidence="5">AIG1-type G domain-containing protein</fullName>
    </recommendedName>
</protein>
<feature type="transmembrane region" description="Helical" evidence="4">
    <location>
        <begin position="267"/>
        <end position="289"/>
    </location>
</feature>
<keyword evidence="4" id="KW-0472">Membrane</keyword>
<evidence type="ECO:0000256" key="2">
    <source>
        <dbReference type="ARBA" id="ARBA00022741"/>
    </source>
</evidence>
<dbReference type="GO" id="GO:0005525">
    <property type="term" value="F:GTP binding"/>
    <property type="evidence" value="ECO:0007669"/>
    <property type="project" value="UniProtKB-KW"/>
</dbReference>
<evidence type="ECO:0000259" key="5">
    <source>
        <dbReference type="PROSITE" id="PS51720"/>
    </source>
</evidence>
<dbReference type="Gene3D" id="3.40.50.300">
    <property type="entry name" value="P-loop containing nucleotide triphosphate hydrolases"/>
    <property type="match status" value="1"/>
</dbReference>
<dbReference type="PANTHER" id="PTHR10903:SF186">
    <property type="entry name" value="GTPASE IMAP FAMILY MEMBER 4-LIKE-RELATED"/>
    <property type="match status" value="1"/>
</dbReference>
<dbReference type="PROSITE" id="PS51720">
    <property type="entry name" value="G_AIG1"/>
    <property type="match status" value="1"/>
</dbReference>
<evidence type="ECO:0000256" key="1">
    <source>
        <dbReference type="ARBA" id="ARBA00008535"/>
    </source>
</evidence>
<proteinExistence type="inferred from homology"/>
<feature type="non-terminal residue" evidence="6">
    <location>
        <position position="1"/>
    </location>
</feature>
<keyword evidence="4" id="KW-0812">Transmembrane</keyword>
<feature type="transmembrane region" description="Helical" evidence="4">
    <location>
        <begin position="241"/>
        <end position="261"/>
    </location>
</feature>
<dbReference type="Proteomes" id="UP000250572">
    <property type="component" value="Unassembled WGS sequence"/>
</dbReference>
<keyword evidence="7" id="KW-1185">Reference proteome</keyword>
<feature type="domain" description="AIG1-type G" evidence="5">
    <location>
        <begin position="3"/>
        <end position="209"/>
    </location>
</feature>
<dbReference type="CDD" id="cd01852">
    <property type="entry name" value="AIG1"/>
    <property type="match status" value="1"/>
</dbReference>
<accession>A0A315UWT6</accession>
<evidence type="ECO:0000313" key="7">
    <source>
        <dbReference type="Proteomes" id="UP000250572"/>
    </source>
</evidence>
<keyword evidence="4" id="KW-1133">Transmembrane helix</keyword>
<dbReference type="STRING" id="33528.ENSGAFP00000008472"/>
<dbReference type="SUPFAM" id="SSF52540">
    <property type="entry name" value="P-loop containing nucleoside triphosphate hydrolases"/>
    <property type="match status" value="1"/>
</dbReference>
<dbReference type="AlphaFoldDB" id="A0A315UWT6"/>